<dbReference type="GO" id="GO:0003968">
    <property type="term" value="F:RNA-directed RNA polymerase activity"/>
    <property type="evidence" value="ECO:0007669"/>
    <property type="project" value="InterPro"/>
</dbReference>
<proteinExistence type="predicted"/>
<feature type="domain" description="RdRp catalytic" evidence="1">
    <location>
        <begin position="1"/>
        <end position="69"/>
    </location>
</feature>
<dbReference type="PROSITE" id="PS50507">
    <property type="entry name" value="RDRP_SSRNA_POS"/>
    <property type="match status" value="1"/>
</dbReference>
<dbReference type="InterPro" id="IPR043502">
    <property type="entry name" value="DNA/RNA_pol_sf"/>
</dbReference>
<dbReference type="EMBL" id="KZ345413">
    <property type="protein sequence ID" value="PIO73654.1"/>
    <property type="molecule type" value="Genomic_DNA"/>
</dbReference>
<dbReference type="InterPro" id="IPR046811">
    <property type="entry name" value="Flavi_NS5_thumb"/>
</dbReference>
<dbReference type="GO" id="GO:0039694">
    <property type="term" value="P:viral RNA genome replication"/>
    <property type="evidence" value="ECO:0007669"/>
    <property type="project" value="InterPro"/>
</dbReference>
<evidence type="ECO:0000313" key="2">
    <source>
        <dbReference type="EMBL" id="PIO73654.1"/>
    </source>
</evidence>
<dbReference type="AlphaFoldDB" id="A0A2G9UTU5"/>
<dbReference type="OrthoDB" id="10515835at2759"/>
<evidence type="ECO:0000259" key="1">
    <source>
        <dbReference type="PROSITE" id="PS50507"/>
    </source>
</evidence>
<evidence type="ECO:0000313" key="3">
    <source>
        <dbReference type="Proteomes" id="UP000230423"/>
    </source>
</evidence>
<accession>A0A2G9UTU5</accession>
<dbReference type="InterPro" id="IPR007094">
    <property type="entry name" value="RNA-dir_pol_PSvirus"/>
</dbReference>
<dbReference type="SUPFAM" id="SSF56672">
    <property type="entry name" value="DNA/RNA polymerases"/>
    <property type="match status" value="1"/>
</dbReference>
<dbReference type="Pfam" id="PF20483">
    <property type="entry name" value="Flavi_NS5_thumb"/>
    <property type="match status" value="1"/>
</dbReference>
<gene>
    <name evidence="2" type="ORF">TELCIR_04380</name>
</gene>
<protein>
    <recommendedName>
        <fullName evidence="1">RdRp catalytic domain-containing protein</fullName>
    </recommendedName>
</protein>
<name>A0A2G9UTU5_TELCI</name>
<dbReference type="Proteomes" id="UP000230423">
    <property type="component" value="Unassembled WGS sequence"/>
</dbReference>
<sequence length="226" mass="25404">MNTITNAILTYYKVAKAQGIPEDELEEWTKTTLLRQRSRLEIGAAQDWMALISGDDSVIGVGQYLAQGLSNVSAEIHAAVGKPRKDMAALIPSRIYPSLDSVPFCSHYCINVEFSGFRRRMPVRSCGEILAKSRIMLDFPPSLENEEAWARATGFQLLITHPHLLEIRLVALALLISTRPTIRLEGLKKNPTFDVQPWLLGDDAVDVTFQKQFQLNWDTPLRTVKP</sequence>
<organism evidence="2 3">
    <name type="scientific">Teladorsagia circumcincta</name>
    <name type="common">Brown stomach worm</name>
    <name type="synonym">Ostertagia circumcincta</name>
    <dbReference type="NCBI Taxonomy" id="45464"/>
    <lineage>
        <taxon>Eukaryota</taxon>
        <taxon>Metazoa</taxon>
        <taxon>Ecdysozoa</taxon>
        <taxon>Nematoda</taxon>
        <taxon>Chromadorea</taxon>
        <taxon>Rhabditida</taxon>
        <taxon>Rhabditina</taxon>
        <taxon>Rhabditomorpha</taxon>
        <taxon>Strongyloidea</taxon>
        <taxon>Trichostrongylidae</taxon>
        <taxon>Teladorsagia</taxon>
    </lineage>
</organism>
<reference evidence="2 3" key="1">
    <citation type="submission" date="2015-09" db="EMBL/GenBank/DDBJ databases">
        <title>Draft genome of the parasitic nematode Teladorsagia circumcincta isolate WARC Sus (inbred).</title>
        <authorList>
            <person name="Mitreva M."/>
        </authorList>
    </citation>
    <scope>NUCLEOTIDE SEQUENCE [LARGE SCALE GENOMIC DNA]</scope>
    <source>
        <strain evidence="2 3">S</strain>
    </source>
</reference>
<keyword evidence="3" id="KW-1185">Reference proteome</keyword>